<name>A0A0S4JPG8_BODSA</name>
<feature type="signal peptide" evidence="2">
    <location>
        <begin position="1"/>
        <end position="16"/>
    </location>
</feature>
<evidence type="ECO:0000313" key="4">
    <source>
        <dbReference type="Proteomes" id="UP000051952"/>
    </source>
</evidence>
<feature type="chain" id="PRO_5006622544" evidence="2">
    <location>
        <begin position="17"/>
        <end position="184"/>
    </location>
</feature>
<proteinExistence type="predicted"/>
<evidence type="ECO:0000256" key="2">
    <source>
        <dbReference type="SAM" id="SignalP"/>
    </source>
</evidence>
<dbReference type="Proteomes" id="UP000051952">
    <property type="component" value="Unassembled WGS sequence"/>
</dbReference>
<evidence type="ECO:0000256" key="1">
    <source>
        <dbReference type="SAM" id="Phobius"/>
    </source>
</evidence>
<keyword evidence="1" id="KW-1133">Transmembrane helix</keyword>
<accession>A0A0S4JPG8</accession>
<keyword evidence="1" id="KW-0812">Transmembrane</keyword>
<protein>
    <submittedName>
        <fullName evidence="3">Membrane-associated protein, putative</fullName>
    </submittedName>
</protein>
<sequence>MYSLFTLMFSFIAVSCQVWFLFAVVDDVDANADVLSRLLTAAAVCDLVVIGASMLRTLVDGMDVLRALHRHVQLLITASRSSYTHSSLALNAVSLTAVDVTDHNSSGFFAADAIVDDDNADALLLAEFDSAFWTRDGGAAVLLDNGASDEEEGIATATEEVVQHNQNDLLNFFDVTLESVHISP</sequence>
<dbReference type="EMBL" id="CYKH01002000">
    <property type="protein sequence ID" value="CUG92071.1"/>
    <property type="molecule type" value="Genomic_DNA"/>
</dbReference>
<keyword evidence="4" id="KW-1185">Reference proteome</keyword>
<dbReference type="VEuPathDB" id="TriTrypDB:BSAL_35420"/>
<organism evidence="3 4">
    <name type="scientific">Bodo saltans</name>
    <name type="common">Flagellated protozoan</name>
    <dbReference type="NCBI Taxonomy" id="75058"/>
    <lineage>
        <taxon>Eukaryota</taxon>
        <taxon>Discoba</taxon>
        <taxon>Euglenozoa</taxon>
        <taxon>Kinetoplastea</taxon>
        <taxon>Metakinetoplastina</taxon>
        <taxon>Eubodonida</taxon>
        <taxon>Bodonidae</taxon>
        <taxon>Bodo</taxon>
    </lineage>
</organism>
<keyword evidence="1" id="KW-0472">Membrane</keyword>
<evidence type="ECO:0000313" key="3">
    <source>
        <dbReference type="EMBL" id="CUG92071.1"/>
    </source>
</evidence>
<keyword evidence="2" id="KW-0732">Signal</keyword>
<dbReference type="AlphaFoldDB" id="A0A0S4JPG8"/>
<feature type="transmembrane region" description="Helical" evidence="1">
    <location>
        <begin position="39"/>
        <end position="59"/>
    </location>
</feature>
<reference evidence="4" key="1">
    <citation type="submission" date="2015-09" db="EMBL/GenBank/DDBJ databases">
        <authorList>
            <consortium name="Pathogen Informatics"/>
        </authorList>
    </citation>
    <scope>NUCLEOTIDE SEQUENCE [LARGE SCALE GENOMIC DNA]</scope>
    <source>
        <strain evidence="4">Lake Konstanz</strain>
    </source>
</reference>
<gene>
    <name evidence="3" type="ORF">BSAL_35420</name>
</gene>